<dbReference type="SMART" id="SM00857">
    <property type="entry name" value="Resolvase"/>
    <property type="match status" value="1"/>
</dbReference>
<dbReference type="EMBL" id="SOFD01000017">
    <property type="protein sequence ID" value="TFB78296.1"/>
    <property type="molecule type" value="Genomic_DNA"/>
</dbReference>
<keyword evidence="1" id="KW-0238">DNA-binding</keyword>
<dbReference type="PANTHER" id="PTHR30461:SF2">
    <property type="entry name" value="SERINE RECOMBINASE PINE-RELATED"/>
    <property type="match status" value="1"/>
</dbReference>
<dbReference type="RefSeq" id="WP_092341944.1">
    <property type="nucleotide sequence ID" value="NZ_FNIB01000016.1"/>
</dbReference>
<accession>A0A4R8V9B0</accession>
<dbReference type="EMBL" id="FNIB01000016">
    <property type="protein sequence ID" value="SDO35969.1"/>
    <property type="molecule type" value="Genomic_DNA"/>
</dbReference>
<evidence type="ECO:0000313" key="7">
    <source>
        <dbReference type="Proteomes" id="UP000199639"/>
    </source>
</evidence>
<dbReference type="GO" id="GO:0000150">
    <property type="term" value="F:DNA strand exchange activity"/>
    <property type="evidence" value="ECO:0007669"/>
    <property type="project" value="InterPro"/>
</dbReference>
<evidence type="ECO:0000256" key="2">
    <source>
        <dbReference type="ARBA" id="ARBA00023172"/>
    </source>
</evidence>
<dbReference type="CDD" id="cd03768">
    <property type="entry name" value="SR_ResInv"/>
    <property type="match status" value="1"/>
</dbReference>
<dbReference type="SUPFAM" id="SSF53041">
    <property type="entry name" value="Resolvase-like"/>
    <property type="match status" value="1"/>
</dbReference>
<dbReference type="InterPro" id="IPR050639">
    <property type="entry name" value="SSR_resolvase"/>
</dbReference>
<dbReference type="GO" id="GO:0003677">
    <property type="term" value="F:DNA binding"/>
    <property type="evidence" value="ECO:0007669"/>
    <property type="project" value="UniProtKB-KW"/>
</dbReference>
<dbReference type="EMBL" id="SOFD01000010">
    <property type="protein sequence ID" value="TFB78532.1"/>
    <property type="molecule type" value="Genomic_DNA"/>
</dbReference>
<dbReference type="Proteomes" id="UP000298252">
    <property type="component" value="Unassembled WGS sequence"/>
</dbReference>
<organism evidence="4 7">
    <name type="scientific">Cryobacterium flavum</name>
    <dbReference type="NCBI Taxonomy" id="1424659"/>
    <lineage>
        <taxon>Bacteria</taxon>
        <taxon>Bacillati</taxon>
        <taxon>Actinomycetota</taxon>
        <taxon>Actinomycetes</taxon>
        <taxon>Micrococcales</taxon>
        <taxon>Microbacteriaceae</taxon>
        <taxon>Cryobacterium</taxon>
    </lineage>
</organism>
<keyword evidence="2" id="KW-0233">DNA recombination</keyword>
<evidence type="ECO:0000313" key="4">
    <source>
        <dbReference type="EMBL" id="SDO35969.1"/>
    </source>
</evidence>
<evidence type="ECO:0000313" key="6">
    <source>
        <dbReference type="EMBL" id="TFB78532.1"/>
    </source>
</evidence>
<dbReference type="PROSITE" id="PS51736">
    <property type="entry name" value="RECOMBINASES_3"/>
    <property type="match status" value="1"/>
</dbReference>
<evidence type="ECO:0000256" key="1">
    <source>
        <dbReference type="ARBA" id="ARBA00023125"/>
    </source>
</evidence>
<proteinExistence type="predicted"/>
<sequence length="195" mass="21328">MALVGLARVSTTRQETARQHDALDPICVKVFEEKVSGKLAVADRPGLREALDYLRDGDMLAVQEVDRLGRNLLEGLVVLTDLFERGVAVKVLEGIAAGEHTERSLILDLALALAEDRRRDIVRKTKNGLEAARKRGKVGGRPRVVDDDKRRVILARHLEDEESVRTIATATGLSIGTVHSVIVEHRATELAGSST</sequence>
<gene>
    <name evidence="6" type="ORF">E3O21_05310</name>
    <name evidence="5" type="ORF">E3O21_06445</name>
    <name evidence="4" type="ORF">SAMN05216368_1168</name>
</gene>
<dbReference type="Pfam" id="PF00239">
    <property type="entry name" value="Resolvase"/>
    <property type="match status" value="1"/>
</dbReference>
<dbReference type="InterPro" id="IPR006119">
    <property type="entry name" value="Resolv_N"/>
</dbReference>
<reference evidence="4 7" key="1">
    <citation type="submission" date="2016-10" db="EMBL/GenBank/DDBJ databases">
        <authorList>
            <person name="Varghese N."/>
            <person name="Submissions S."/>
        </authorList>
    </citation>
    <scope>NUCLEOTIDE SEQUENCE [LARGE SCALE GENOMIC DNA]</scope>
    <source>
        <strain evidence="4 7">CGMCC 1.11215</strain>
    </source>
</reference>
<evidence type="ECO:0000259" key="3">
    <source>
        <dbReference type="PROSITE" id="PS51736"/>
    </source>
</evidence>
<dbReference type="STRING" id="1424659.SAMN05216368_1168"/>
<dbReference type="Proteomes" id="UP000199639">
    <property type="component" value="Unassembled WGS sequence"/>
</dbReference>
<protein>
    <submittedName>
        <fullName evidence="5">Recombinase family protein</fullName>
    </submittedName>
    <submittedName>
        <fullName evidence="4">Site-specific DNA recombinase</fullName>
    </submittedName>
</protein>
<feature type="domain" description="Resolvase/invertase-type recombinase catalytic" evidence="3">
    <location>
        <begin position="2"/>
        <end position="136"/>
    </location>
</feature>
<dbReference type="InterPro" id="IPR036162">
    <property type="entry name" value="Resolvase-like_N_sf"/>
</dbReference>
<dbReference type="Gene3D" id="3.40.50.1390">
    <property type="entry name" value="Resolvase, N-terminal catalytic domain"/>
    <property type="match status" value="1"/>
</dbReference>
<name>A0A4R8V9B0_9MICO</name>
<evidence type="ECO:0000313" key="5">
    <source>
        <dbReference type="EMBL" id="TFB78296.1"/>
    </source>
</evidence>
<evidence type="ECO:0000313" key="8">
    <source>
        <dbReference type="Proteomes" id="UP000298252"/>
    </source>
</evidence>
<dbReference type="PANTHER" id="PTHR30461">
    <property type="entry name" value="DNA-INVERTASE FROM LAMBDOID PROPHAGE"/>
    <property type="match status" value="1"/>
</dbReference>
<keyword evidence="8" id="KW-1185">Reference proteome</keyword>
<dbReference type="AlphaFoldDB" id="A0A4R8V9B0"/>
<reference evidence="5 8" key="2">
    <citation type="submission" date="2019-03" db="EMBL/GenBank/DDBJ databases">
        <title>Genomics of glacier-inhabiting Cryobacterium strains.</title>
        <authorList>
            <person name="Liu Q."/>
            <person name="Xin Y.-H."/>
        </authorList>
    </citation>
    <scope>NUCLEOTIDE SEQUENCE [LARGE SCALE GENOMIC DNA]</scope>
    <source>
        <strain evidence="5 8">Hh8</strain>
    </source>
</reference>